<dbReference type="OrthoDB" id="5565730at2759"/>
<dbReference type="EMBL" id="LK023329">
    <property type="protein sequence ID" value="CDS09167.1"/>
    <property type="molecule type" value="Genomic_DNA"/>
</dbReference>
<gene>
    <name evidence="2" type="ORF">LRAMOSA10527</name>
</gene>
<dbReference type="PANTHER" id="PTHR41390">
    <property type="entry name" value="CHROMOSOME 7, WHOLE GENOME SHOTGUN SEQUENCE"/>
    <property type="match status" value="1"/>
</dbReference>
<accession>A0A077WR52</accession>
<keyword evidence="1" id="KW-0472">Membrane</keyword>
<proteinExistence type="predicted"/>
<sequence length="209" mass="22723">MPYDHDRSTIKTVFTGSLIAALAGGTAGATAAILTNAPVKQYALSTSLNCGMFSATFLIIRKTFVDYNQSKYGEHLSSFPKESQRSDLINSTLAGATTGGLLSAVYRGPKGVVPGAIIFGALCGVFQTVYSAGKQWRQNAIIKANREPLGPSPATSNSVFQEFSLPSWVPIRTISDEEYSELLDTRLKTLDDEMRDIEHKIKHNKQDSQ</sequence>
<keyword evidence="1" id="KW-1133">Transmembrane helix</keyword>
<reference evidence="2" key="1">
    <citation type="journal article" date="2014" name="Genome Announc.">
        <title>De novo whole-genome sequence and genome annotation of Lichtheimia ramosa.</title>
        <authorList>
            <person name="Linde J."/>
            <person name="Schwartze V."/>
            <person name="Binder U."/>
            <person name="Lass-Florl C."/>
            <person name="Voigt K."/>
            <person name="Horn F."/>
        </authorList>
    </citation>
    <scope>NUCLEOTIDE SEQUENCE</scope>
    <source>
        <strain evidence="2">JMRC FSU:6197</strain>
    </source>
</reference>
<feature type="transmembrane region" description="Helical" evidence="1">
    <location>
        <begin position="112"/>
        <end position="133"/>
    </location>
</feature>
<evidence type="ECO:0000313" key="2">
    <source>
        <dbReference type="EMBL" id="CDS09167.1"/>
    </source>
</evidence>
<dbReference type="PANTHER" id="PTHR41390:SF1">
    <property type="entry name" value="NADH-UBIQUINONE OXIDOREDUCTASE 213 KDA SUBUNIT"/>
    <property type="match status" value="1"/>
</dbReference>
<dbReference type="AlphaFoldDB" id="A0A077WR52"/>
<evidence type="ECO:0000256" key="1">
    <source>
        <dbReference type="SAM" id="Phobius"/>
    </source>
</evidence>
<protein>
    <submittedName>
        <fullName evidence="2">Uncharacterized protein</fullName>
    </submittedName>
</protein>
<name>A0A077WR52_9FUNG</name>
<keyword evidence="1" id="KW-0812">Transmembrane</keyword>
<organism evidence="2">
    <name type="scientific">Lichtheimia ramosa</name>
    <dbReference type="NCBI Taxonomy" id="688394"/>
    <lineage>
        <taxon>Eukaryota</taxon>
        <taxon>Fungi</taxon>
        <taxon>Fungi incertae sedis</taxon>
        <taxon>Mucoromycota</taxon>
        <taxon>Mucoromycotina</taxon>
        <taxon>Mucoromycetes</taxon>
        <taxon>Mucorales</taxon>
        <taxon>Lichtheimiaceae</taxon>
        <taxon>Lichtheimia</taxon>
    </lineage>
</organism>